<feature type="domain" description="HTH iclR-type" evidence="4">
    <location>
        <begin position="49"/>
        <end position="110"/>
    </location>
</feature>
<evidence type="ECO:0000313" key="6">
    <source>
        <dbReference type="EMBL" id="QBD78836.1"/>
    </source>
</evidence>
<dbReference type="RefSeq" id="WP_129889889.1">
    <property type="nucleotide sequence ID" value="NZ_CP035758.1"/>
</dbReference>
<reference evidence="6 7" key="1">
    <citation type="submission" date="2019-01" db="EMBL/GenBank/DDBJ databases">
        <title>Ktedonosporobacter rubrisoli SCAWS-G2.</title>
        <authorList>
            <person name="Huang Y."/>
            <person name="Yan B."/>
        </authorList>
    </citation>
    <scope>NUCLEOTIDE SEQUENCE [LARGE SCALE GENOMIC DNA]</scope>
    <source>
        <strain evidence="6 7">SCAWS-G2</strain>
    </source>
</reference>
<dbReference type="PANTHER" id="PTHR30136">
    <property type="entry name" value="HELIX-TURN-HELIX TRANSCRIPTIONAL REGULATOR, ICLR FAMILY"/>
    <property type="match status" value="1"/>
</dbReference>
<organism evidence="6 7">
    <name type="scientific">Ktedonosporobacter rubrisoli</name>
    <dbReference type="NCBI Taxonomy" id="2509675"/>
    <lineage>
        <taxon>Bacteria</taxon>
        <taxon>Bacillati</taxon>
        <taxon>Chloroflexota</taxon>
        <taxon>Ktedonobacteria</taxon>
        <taxon>Ktedonobacterales</taxon>
        <taxon>Ktedonosporobacteraceae</taxon>
        <taxon>Ktedonosporobacter</taxon>
    </lineage>
</organism>
<name>A0A4P6JV59_KTERU</name>
<dbReference type="InterPro" id="IPR005471">
    <property type="entry name" value="Tscrpt_reg_IclR_N"/>
</dbReference>
<evidence type="ECO:0000256" key="3">
    <source>
        <dbReference type="ARBA" id="ARBA00023163"/>
    </source>
</evidence>
<dbReference type="SUPFAM" id="SSF55781">
    <property type="entry name" value="GAF domain-like"/>
    <property type="match status" value="1"/>
</dbReference>
<keyword evidence="3" id="KW-0804">Transcription</keyword>
<proteinExistence type="predicted"/>
<dbReference type="PROSITE" id="PS51077">
    <property type="entry name" value="HTH_ICLR"/>
    <property type="match status" value="1"/>
</dbReference>
<keyword evidence="2" id="KW-0238">DNA-binding</keyword>
<evidence type="ECO:0000259" key="4">
    <source>
        <dbReference type="PROSITE" id="PS51077"/>
    </source>
</evidence>
<evidence type="ECO:0000256" key="1">
    <source>
        <dbReference type="ARBA" id="ARBA00023015"/>
    </source>
</evidence>
<dbReference type="Gene3D" id="3.30.450.40">
    <property type="match status" value="1"/>
</dbReference>
<dbReference type="InterPro" id="IPR050707">
    <property type="entry name" value="HTH_MetabolicPath_Reg"/>
</dbReference>
<feature type="domain" description="IclR-ED" evidence="5">
    <location>
        <begin position="111"/>
        <end position="297"/>
    </location>
</feature>
<dbReference type="InterPro" id="IPR029016">
    <property type="entry name" value="GAF-like_dom_sf"/>
</dbReference>
<dbReference type="SMART" id="SM00346">
    <property type="entry name" value="HTH_ICLR"/>
    <property type="match status" value="1"/>
</dbReference>
<dbReference type="SUPFAM" id="SSF46785">
    <property type="entry name" value="Winged helix' DNA-binding domain"/>
    <property type="match status" value="1"/>
</dbReference>
<evidence type="ECO:0000256" key="2">
    <source>
        <dbReference type="ARBA" id="ARBA00023125"/>
    </source>
</evidence>
<dbReference type="OrthoDB" id="9791752at2"/>
<evidence type="ECO:0000313" key="7">
    <source>
        <dbReference type="Proteomes" id="UP000290365"/>
    </source>
</evidence>
<sequence length="299" mass="33216">MQRLARRKTWLALHSWPLPQLTRSFAFSYTVHMTERIIRHKEQAETTPAPMVERAFRLLDVLSLSEEGLTLSDLARALDMSKGSLHGLLKTLENSRVIEQSEERRYIPGPRLYELVQTYVRGAGLRHFALPAMQRLAAESAETVILGRVEPKGVRILESLRGESESLALHIAAPRGMRVPLLAGALGRVMLANKSADQRRAFLQKHPLPRFTPHAISDPEQFLATVAETEHAGFGIDHEEYLTGVNAVAAPIYGPDNTLIALLWIVGFASRFGEEALQACGPRLRAEADNISHALGQKV</sequence>
<keyword evidence="7" id="KW-1185">Reference proteome</keyword>
<evidence type="ECO:0000259" key="5">
    <source>
        <dbReference type="PROSITE" id="PS51078"/>
    </source>
</evidence>
<dbReference type="GO" id="GO:0003700">
    <property type="term" value="F:DNA-binding transcription factor activity"/>
    <property type="evidence" value="ECO:0007669"/>
    <property type="project" value="TreeGrafter"/>
</dbReference>
<dbReference type="InterPro" id="IPR014757">
    <property type="entry name" value="Tscrpt_reg_IclR_C"/>
</dbReference>
<protein>
    <submittedName>
        <fullName evidence="6">IclR family transcriptional regulator</fullName>
    </submittedName>
</protein>
<dbReference type="PROSITE" id="PS51078">
    <property type="entry name" value="ICLR_ED"/>
    <property type="match status" value="1"/>
</dbReference>
<accession>A0A4P6JV59</accession>
<dbReference type="Gene3D" id="1.10.10.10">
    <property type="entry name" value="Winged helix-like DNA-binding domain superfamily/Winged helix DNA-binding domain"/>
    <property type="match status" value="1"/>
</dbReference>
<dbReference type="PANTHER" id="PTHR30136:SF24">
    <property type="entry name" value="HTH-TYPE TRANSCRIPTIONAL REPRESSOR ALLR"/>
    <property type="match status" value="1"/>
</dbReference>
<dbReference type="InterPro" id="IPR036388">
    <property type="entry name" value="WH-like_DNA-bd_sf"/>
</dbReference>
<gene>
    <name evidence="6" type="ORF">EPA93_23755</name>
</gene>
<dbReference type="Pfam" id="PF09339">
    <property type="entry name" value="HTH_IclR"/>
    <property type="match status" value="1"/>
</dbReference>
<dbReference type="GO" id="GO:0003677">
    <property type="term" value="F:DNA binding"/>
    <property type="evidence" value="ECO:0007669"/>
    <property type="project" value="UniProtKB-KW"/>
</dbReference>
<dbReference type="Proteomes" id="UP000290365">
    <property type="component" value="Chromosome"/>
</dbReference>
<dbReference type="Pfam" id="PF01614">
    <property type="entry name" value="IclR_C"/>
    <property type="match status" value="1"/>
</dbReference>
<dbReference type="KEGG" id="kbs:EPA93_23755"/>
<dbReference type="GO" id="GO:0045892">
    <property type="term" value="P:negative regulation of DNA-templated transcription"/>
    <property type="evidence" value="ECO:0007669"/>
    <property type="project" value="TreeGrafter"/>
</dbReference>
<dbReference type="InterPro" id="IPR036390">
    <property type="entry name" value="WH_DNA-bd_sf"/>
</dbReference>
<dbReference type="AlphaFoldDB" id="A0A4P6JV59"/>
<keyword evidence="1" id="KW-0805">Transcription regulation</keyword>
<dbReference type="EMBL" id="CP035758">
    <property type="protein sequence ID" value="QBD78836.1"/>
    <property type="molecule type" value="Genomic_DNA"/>
</dbReference>